<dbReference type="EMBL" id="AJWJ01000387">
    <property type="protein sequence ID" value="KAF2071320.1"/>
    <property type="molecule type" value="Genomic_DNA"/>
</dbReference>
<keyword evidence="2" id="KW-1185">Reference proteome</keyword>
<evidence type="ECO:0000313" key="1">
    <source>
        <dbReference type="EMBL" id="KAF2071320.1"/>
    </source>
</evidence>
<reference evidence="1" key="1">
    <citation type="submission" date="2020-01" db="EMBL/GenBank/DDBJ databases">
        <title>Development of genomics and gene disruption for Polysphondylium violaceum indicates a role for the polyketide synthase stlB in stalk morphogenesis.</title>
        <authorList>
            <person name="Narita B."/>
            <person name="Kawabe Y."/>
            <person name="Kin K."/>
            <person name="Saito T."/>
            <person name="Gibbs R."/>
            <person name="Kuspa A."/>
            <person name="Muzny D."/>
            <person name="Queller D."/>
            <person name="Richards S."/>
            <person name="Strassman J."/>
            <person name="Sucgang R."/>
            <person name="Worley K."/>
            <person name="Schaap P."/>
        </authorList>
    </citation>
    <scope>NUCLEOTIDE SEQUENCE</scope>
    <source>
        <strain evidence="1">QSvi11</strain>
    </source>
</reference>
<sequence length="67" mass="6767">MTLIKSITSLGSVQSGAISKSTISSSTGSLSFKSNGIGANQNSSLADIDIGAWLLNILGISIKAKVL</sequence>
<comment type="caution">
    <text evidence="1">The sequence shown here is derived from an EMBL/GenBank/DDBJ whole genome shotgun (WGS) entry which is preliminary data.</text>
</comment>
<organism evidence="1 2">
    <name type="scientific">Polysphondylium violaceum</name>
    <dbReference type="NCBI Taxonomy" id="133409"/>
    <lineage>
        <taxon>Eukaryota</taxon>
        <taxon>Amoebozoa</taxon>
        <taxon>Evosea</taxon>
        <taxon>Eumycetozoa</taxon>
        <taxon>Dictyostelia</taxon>
        <taxon>Dictyosteliales</taxon>
        <taxon>Dictyosteliaceae</taxon>
        <taxon>Polysphondylium</taxon>
    </lineage>
</organism>
<protein>
    <submittedName>
        <fullName evidence="1">Uncharacterized protein</fullName>
    </submittedName>
</protein>
<dbReference type="Proteomes" id="UP000695562">
    <property type="component" value="Unassembled WGS sequence"/>
</dbReference>
<evidence type="ECO:0000313" key="2">
    <source>
        <dbReference type="Proteomes" id="UP000695562"/>
    </source>
</evidence>
<dbReference type="AlphaFoldDB" id="A0A8J4PNR3"/>
<gene>
    <name evidence="1" type="ORF">CYY_007351</name>
</gene>
<accession>A0A8J4PNR3</accession>
<name>A0A8J4PNR3_9MYCE</name>
<proteinExistence type="predicted"/>